<accession>A0A0L0CM25</accession>
<gene>
    <name evidence="1" type="ORF">FF38_10892</name>
</gene>
<comment type="caution">
    <text evidence="1">The sequence shown here is derived from an EMBL/GenBank/DDBJ whole genome shotgun (WGS) entry which is preliminary data.</text>
</comment>
<reference evidence="1 2" key="1">
    <citation type="journal article" date="2015" name="Nat. Commun.">
        <title>Lucilia cuprina genome unlocks parasitic fly biology to underpin future interventions.</title>
        <authorList>
            <person name="Anstead C.A."/>
            <person name="Korhonen P.K."/>
            <person name="Young N.D."/>
            <person name="Hall R.S."/>
            <person name="Jex A.R."/>
            <person name="Murali S.C."/>
            <person name="Hughes D.S."/>
            <person name="Lee S.F."/>
            <person name="Perry T."/>
            <person name="Stroehlein A.J."/>
            <person name="Ansell B.R."/>
            <person name="Breugelmans B."/>
            <person name="Hofmann A."/>
            <person name="Qu J."/>
            <person name="Dugan S."/>
            <person name="Lee S.L."/>
            <person name="Chao H."/>
            <person name="Dinh H."/>
            <person name="Han Y."/>
            <person name="Doddapaneni H.V."/>
            <person name="Worley K.C."/>
            <person name="Muzny D.M."/>
            <person name="Ioannidis P."/>
            <person name="Waterhouse R.M."/>
            <person name="Zdobnov E.M."/>
            <person name="James P.J."/>
            <person name="Bagnall N.H."/>
            <person name="Kotze A.C."/>
            <person name="Gibbs R.A."/>
            <person name="Richards S."/>
            <person name="Batterham P."/>
            <person name="Gasser R.B."/>
        </authorList>
    </citation>
    <scope>NUCLEOTIDE SEQUENCE [LARGE SCALE GENOMIC DNA]</scope>
    <source>
        <strain evidence="1 2">LS</strain>
        <tissue evidence="1">Full body</tissue>
    </source>
</reference>
<proteinExistence type="predicted"/>
<dbReference type="STRING" id="7375.A0A0L0CM25"/>
<sequence>MLETTEPCTSKAAKLNTLSSNVTDNDIEMQELEDNQDSSSLWCIEDDSMFYAQGLKHHRAGKGKSVYVTWNENYLLNFVFKTSSKSGSTTLTKVRIALPEHEQELEEIANMLILEMNTLLCMKSGRVYYFSSVKSMHKVDWLTGVRCMSPCPGTQFSVIRLIKQEEDGKQQRLLCLEVYKDVPQLGKCCSDQQVLCHSYDISFDLENLFNCDWRQETYTLTSLITEERNIDFLKQLVSIGDIFRSKEDVIELEINQELHIFTVSGNLLLLAGAVISECESSESNTQVEDFGIRLLNTYACHIECIRIDCEKNLLIVLLQSGHLDIWYKSQLMLGAIYHQQHQLTQFLYYDYWPAQNIFYFTTPDEVIQLKISNSPQETKEQECIIKETRKAIAGMIACTWVESLQQLICLSFNNIFYRIHFTSTPERLEYTEVNETNYENLNNLYALNTKRVKELTTKAQVVNDLIEQPRQLHNGIEKEFEKQQLLALSTKSEIFLKLFQSHLEYHVNIPQINYFGKDCITIRTNSHYTHHSNEKPSIYSLIFLSLKNKHKFLSSVFTSTIWYLHIANSQQSIQLHLPFELINKNLCFILDTPSKHLDKHILTKNYSLNLLCFVSHQSQHMALKFKLSLETNERTYINLFSFNMQNLRIFHNFFEDIERLLKKHSDKTNKTNTIEESRNNNVYKLKHFFKISENILRYTMEKLGAQWSSLVGVDFEIYFLHEHLIELNYDVSKEILQISSNYPLAIFYIKILLLNAQQQQESDKDLVMVDTSLAKIQQMIMTYQSDIEQLYGSLISPESDEINSNTISMHLENLQNIYSKIRQEFYDIYR</sequence>
<evidence type="ECO:0000313" key="2">
    <source>
        <dbReference type="Proteomes" id="UP000037069"/>
    </source>
</evidence>
<organism evidence="1 2">
    <name type="scientific">Lucilia cuprina</name>
    <name type="common">Green bottle fly</name>
    <name type="synonym">Australian sheep blowfly</name>
    <dbReference type="NCBI Taxonomy" id="7375"/>
    <lineage>
        <taxon>Eukaryota</taxon>
        <taxon>Metazoa</taxon>
        <taxon>Ecdysozoa</taxon>
        <taxon>Arthropoda</taxon>
        <taxon>Hexapoda</taxon>
        <taxon>Insecta</taxon>
        <taxon>Pterygota</taxon>
        <taxon>Neoptera</taxon>
        <taxon>Endopterygota</taxon>
        <taxon>Diptera</taxon>
        <taxon>Brachycera</taxon>
        <taxon>Muscomorpha</taxon>
        <taxon>Oestroidea</taxon>
        <taxon>Calliphoridae</taxon>
        <taxon>Luciliinae</taxon>
        <taxon>Lucilia</taxon>
    </lineage>
</organism>
<keyword evidence="2" id="KW-1185">Reference proteome</keyword>
<dbReference type="EMBL" id="JRES01000198">
    <property type="protein sequence ID" value="KNC33355.1"/>
    <property type="molecule type" value="Genomic_DNA"/>
</dbReference>
<protein>
    <submittedName>
        <fullName evidence="1">Uncharacterized protein</fullName>
    </submittedName>
</protein>
<evidence type="ECO:0000313" key="1">
    <source>
        <dbReference type="EMBL" id="KNC33355.1"/>
    </source>
</evidence>
<dbReference type="OrthoDB" id="7765038at2759"/>
<dbReference type="Proteomes" id="UP000037069">
    <property type="component" value="Unassembled WGS sequence"/>
</dbReference>
<dbReference type="AlphaFoldDB" id="A0A0L0CM25"/>
<name>A0A0L0CM25_LUCCU</name>